<feature type="chain" id="PRO_5008628994" description="Apple domain-containing protein" evidence="2">
    <location>
        <begin position="18"/>
        <end position="185"/>
    </location>
</feature>
<dbReference type="EMBL" id="KI669460">
    <property type="protein sequence ID" value="OCF60356.1"/>
    <property type="molecule type" value="Genomic_DNA"/>
</dbReference>
<accession>A0A1B9IXV1</accession>
<keyword evidence="5" id="KW-1185">Reference proteome</keyword>
<dbReference type="InterPro" id="IPR003609">
    <property type="entry name" value="Pan_app"/>
</dbReference>
<feature type="domain" description="Apple" evidence="3">
    <location>
        <begin position="82"/>
        <end position="167"/>
    </location>
</feature>
<dbReference type="AlphaFoldDB" id="A0A1B9IXV1"/>
<dbReference type="Proteomes" id="UP000092583">
    <property type="component" value="Unassembled WGS sequence"/>
</dbReference>
<gene>
    <name evidence="4" type="ORF">L486_03038</name>
</gene>
<sequence>MRFFLLTILATLSLVLALPTHPSERETSLLGRFTSLLFGRRSITLNGYETEDEHSPPLPRDHDQNENRVERRYKTSSRYPRCKKKTPRTGFAHYSGWKLVGNDLSGALPVSPRDNCINLCDNYGDACGAIYFDDKSYRCFLKGVKTESWEFVETNNEGDAVDLVGGCAAWSDLVPENMDDICCRD</sequence>
<evidence type="ECO:0000259" key="3">
    <source>
        <dbReference type="PROSITE" id="PS50948"/>
    </source>
</evidence>
<evidence type="ECO:0000313" key="4">
    <source>
        <dbReference type="EMBL" id="OCF60356.1"/>
    </source>
</evidence>
<evidence type="ECO:0000256" key="2">
    <source>
        <dbReference type="SAM" id="SignalP"/>
    </source>
</evidence>
<feature type="compositionally biased region" description="Basic and acidic residues" evidence="1">
    <location>
        <begin position="53"/>
        <end position="73"/>
    </location>
</feature>
<reference evidence="4 5" key="1">
    <citation type="submission" date="2013-07" db="EMBL/GenBank/DDBJ databases">
        <title>The Genome Sequence of Kwoniella mangroviensis CBS10435.</title>
        <authorList>
            <consortium name="The Broad Institute Genome Sequencing Platform"/>
            <person name="Cuomo C."/>
            <person name="Litvintseva A."/>
            <person name="Chen Y."/>
            <person name="Heitman J."/>
            <person name="Sun S."/>
            <person name="Springer D."/>
            <person name="Dromer F."/>
            <person name="Young S.K."/>
            <person name="Zeng Q."/>
            <person name="Gargeya S."/>
            <person name="Fitzgerald M."/>
            <person name="Abouelleil A."/>
            <person name="Alvarado L."/>
            <person name="Berlin A.M."/>
            <person name="Chapman S.B."/>
            <person name="Dewar J."/>
            <person name="Goldberg J."/>
            <person name="Griggs A."/>
            <person name="Gujja S."/>
            <person name="Hansen M."/>
            <person name="Howarth C."/>
            <person name="Imamovic A."/>
            <person name="Larimer J."/>
            <person name="McCowan C."/>
            <person name="Murphy C."/>
            <person name="Pearson M."/>
            <person name="Priest M."/>
            <person name="Roberts A."/>
            <person name="Saif S."/>
            <person name="Shea T."/>
            <person name="Sykes S."/>
            <person name="Wortman J."/>
            <person name="Nusbaum C."/>
            <person name="Birren B."/>
        </authorList>
    </citation>
    <scope>NUCLEOTIDE SEQUENCE [LARGE SCALE GENOMIC DNA]</scope>
    <source>
        <strain evidence="4 5">CBS 10435</strain>
    </source>
</reference>
<dbReference type="PROSITE" id="PS50948">
    <property type="entry name" value="PAN"/>
    <property type="match status" value="1"/>
</dbReference>
<evidence type="ECO:0000256" key="1">
    <source>
        <dbReference type="SAM" id="MobiDB-lite"/>
    </source>
</evidence>
<name>A0A1B9IXV1_9TREE</name>
<feature type="signal peptide" evidence="2">
    <location>
        <begin position="1"/>
        <end position="17"/>
    </location>
</feature>
<keyword evidence="2" id="KW-0732">Signal</keyword>
<evidence type="ECO:0000313" key="5">
    <source>
        <dbReference type="Proteomes" id="UP000092583"/>
    </source>
</evidence>
<feature type="region of interest" description="Disordered" evidence="1">
    <location>
        <begin position="49"/>
        <end position="74"/>
    </location>
</feature>
<reference evidence="5" key="2">
    <citation type="submission" date="2013-12" db="EMBL/GenBank/DDBJ databases">
        <title>Evolution of pathogenesis and genome organization in the Tremellales.</title>
        <authorList>
            <person name="Cuomo C."/>
            <person name="Litvintseva A."/>
            <person name="Heitman J."/>
            <person name="Chen Y."/>
            <person name="Sun S."/>
            <person name="Springer D."/>
            <person name="Dromer F."/>
            <person name="Young S."/>
            <person name="Zeng Q."/>
            <person name="Chapman S."/>
            <person name="Gujja S."/>
            <person name="Saif S."/>
            <person name="Birren B."/>
        </authorList>
    </citation>
    <scope>NUCLEOTIDE SEQUENCE [LARGE SCALE GENOMIC DNA]</scope>
    <source>
        <strain evidence="5">CBS 10435</strain>
    </source>
</reference>
<protein>
    <recommendedName>
        <fullName evidence="3">Apple domain-containing protein</fullName>
    </recommendedName>
</protein>
<dbReference type="SUPFAM" id="SSF57414">
    <property type="entry name" value="Hairpin loop containing domain-like"/>
    <property type="match status" value="1"/>
</dbReference>
<organism evidence="4 5">
    <name type="scientific">Kwoniella mangroviensis CBS 10435</name>
    <dbReference type="NCBI Taxonomy" id="1331196"/>
    <lineage>
        <taxon>Eukaryota</taxon>
        <taxon>Fungi</taxon>
        <taxon>Dikarya</taxon>
        <taxon>Basidiomycota</taxon>
        <taxon>Agaricomycotina</taxon>
        <taxon>Tremellomycetes</taxon>
        <taxon>Tremellales</taxon>
        <taxon>Cryptococcaceae</taxon>
        <taxon>Kwoniella</taxon>
    </lineage>
</organism>
<proteinExistence type="predicted"/>
<dbReference type="OrthoDB" id="2564134at2759"/>